<organism evidence="6 7">
    <name type="scientific">Schistosoma margrebowiei</name>
    <dbReference type="NCBI Taxonomy" id="48269"/>
    <lineage>
        <taxon>Eukaryota</taxon>
        <taxon>Metazoa</taxon>
        <taxon>Spiralia</taxon>
        <taxon>Lophotrochozoa</taxon>
        <taxon>Platyhelminthes</taxon>
        <taxon>Trematoda</taxon>
        <taxon>Digenea</taxon>
        <taxon>Strigeidida</taxon>
        <taxon>Schistosomatoidea</taxon>
        <taxon>Schistosomatidae</taxon>
        <taxon>Schistosoma</taxon>
    </lineage>
</organism>
<gene>
    <name evidence="6" type="ORF">SMRZ_LOCUS3147</name>
</gene>
<dbReference type="Proteomes" id="UP000277204">
    <property type="component" value="Unassembled WGS sequence"/>
</dbReference>
<proteinExistence type="inferred from homology"/>
<feature type="transmembrane region" description="Helical" evidence="5">
    <location>
        <begin position="74"/>
        <end position="95"/>
    </location>
</feature>
<dbReference type="CDD" id="cd10428">
    <property type="entry name" value="LFG_like"/>
    <property type="match status" value="1"/>
</dbReference>
<name>A0A183LH72_9TREM</name>
<keyword evidence="2 5" id="KW-0812">Transmembrane</keyword>
<dbReference type="GO" id="GO:0016020">
    <property type="term" value="C:membrane"/>
    <property type="evidence" value="ECO:0007669"/>
    <property type="project" value="UniProtKB-SubCell"/>
</dbReference>
<evidence type="ECO:0000256" key="4">
    <source>
        <dbReference type="ARBA" id="ARBA00023136"/>
    </source>
</evidence>
<dbReference type="GO" id="GO:2001234">
    <property type="term" value="P:negative regulation of apoptotic signaling pathway"/>
    <property type="evidence" value="ECO:0007669"/>
    <property type="project" value="TreeGrafter"/>
</dbReference>
<protein>
    <submittedName>
        <fullName evidence="6">Uncharacterized protein</fullName>
    </submittedName>
</protein>
<reference evidence="6 7" key="1">
    <citation type="submission" date="2018-11" db="EMBL/GenBank/DDBJ databases">
        <authorList>
            <consortium name="Pathogen Informatics"/>
        </authorList>
    </citation>
    <scope>NUCLEOTIDE SEQUENCE [LARGE SCALE GENOMIC DNA]</scope>
    <source>
        <strain evidence="6 7">Zambia</strain>
    </source>
</reference>
<comment type="subcellular location">
    <subcellularLocation>
        <location evidence="1">Membrane</location>
        <topology evidence="1">Multi-pass membrane protein</topology>
    </subcellularLocation>
</comment>
<evidence type="ECO:0000256" key="5">
    <source>
        <dbReference type="RuleBase" id="RU004379"/>
    </source>
</evidence>
<feature type="transmembrane region" description="Helical" evidence="5">
    <location>
        <begin position="194"/>
        <end position="215"/>
    </location>
</feature>
<keyword evidence="4 5" id="KW-0472">Membrane</keyword>
<dbReference type="Pfam" id="PF01027">
    <property type="entry name" value="Bax1-I"/>
    <property type="match status" value="1"/>
</dbReference>
<keyword evidence="7" id="KW-1185">Reference proteome</keyword>
<dbReference type="InterPro" id="IPR006214">
    <property type="entry name" value="Bax_inhibitor_1-related"/>
</dbReference>
<dbReference type="GO" id="GO:0005783">
    <property type="term" value="C:endoplasmic reticulum"/>
    <property type="evidence" value="ECO:0007669"/>
    <property type="project" value="TreeGrafter"/>
</dbReference>
<dbReference type="GO" id="GO:0005794">
    <property type="term" value="C:Golgi apparatus"/>
    <property type="evidence" value="ECO:0007669"/>
    <property type="project" value="TreeGrafter"/>
</dbReference>
<evidence type="ECO:0000313" key="7">
    <source>
        <dbReference type="Proteomes" id="UP000277204"/>
    </source>
</evidence>
<feature type="transmembrane region" description="Helical" evidence="5">
    <location>
        <begin position="137"/>
        <end position="157"/>
    </location>
</feature>
<evidence type="ECO:0000256" key="2">
    <source>
        <dbReference type="ARBA" id="ARBA00022692"/>
    </source>
</evidence>
<feature type="transmembrane region" description="Helical" evidence="5">
    <location>
        <begin position="163"/>
        <end position="182"/>
    </location>
</feature>
<feature type="transmembrane region" description="Helical" evidence="5">
    <location>
        <begin position="107"/>
        <end position="125"/>
    </location>
</feature>
<dbReference type="EMBL" id="UZAI01000876">
    <property type="protein sequence ID" value="VDO57200.1"/>
    <property type="molecule type" value="Genomic_DNA"/>
</dbReference>
<accession>A0A183LH72</accession>
<evidence type="ECO:0000256" key="1">
    <source>
        <dbReference type="ARBA" id="ARBA00004141"/>
    </source>
</evidence>
<dbReference type="PANTHER" id="PTHR23291">
    <property type="entry name" value="BAX INHIBITOR-RELATED"/>
    <property type="match status" value="1"/>
</dbReference>
<dbReference type="PANTHER" id="PTHR23291:SF127">
    <property type="entry name" value="PROTEIN LIFEGUARD 1-LIKE"/>
    <property type="match status" value="1"/>
</dbReference>
<evidence type="ECO:0000313" key="6">
    <source>
        <dbReference type="EMBL" id="VDO57200.1"/>
    </source>
</evidence>
<feature type="transmembrane region" description="Helical" evidence="5">
    <location>
        <begin position="221"/>
        <end position="240"/>
    </location>
</feature>
<feature type="transmembrane region" description="Helical" evidence="5">
    <location>
        <begin position="260"/>
        <end position="280"/>
    </location>
</feature>
<dbReference type="STRING" id="48269.A0A183LH72"/>
<evidence type="ECO:0000256" key="3">
    <source>
        <dbReference type="ARBA" id="ARBA00022989"/>
    </source>
</evidence>
<dbReference type="AlphaFoldDB" id="A0A183LH72"/>
<keyword evidence="3 5" id="KW-1133">Transmembrane helix</keyword>
<sequence>MVVGGSQQETLDPGFVLLGTPPYPNIGFAVGPYSEPAGYQDNPSDQEPKYNRNGNFTSLQYSDKYVRHAFIRKVYLILTAQLLVTSAFVCVFLFSSPVKKWVSRNSWFYYLSYATFLCTYIALVCCPSVRRRYPGNVIALSVFTLAFSYMTGTITSFYDTQSVLVAVVITACLCIAISVFAIQTRIDITKCTSLIFVLSIVVMLTGLACIIVFAVSGPNRILQVVYGGLAALLFGVYLAFDTQHIIGGRELELSAEEYIFGALQLYLDVVNLFLIILSFFGNRDS</sequence>
<comment type="similarity">
    <text evidence="5">Belongs to the BI1 family.</text>
</comment>